<evidence type="ECO:0000313" key="3">
    <source>
        <dbReference type="Proteomes" id="UP000245921"/>
    </source>
</evidence>
<dbReference type="Proteomes" id="UP000245921">
    <property type="component" value="Unassembled WGS sequence"/>
</dbReference>
<name>A0AA45C8U2_9BACT</name>
<protein>
    <submittedName>
        <fullName evidence="2">Uncharacterized protein</fullName>
    </submittedName>
</protein>
<keyword evidence="1" id="KW-1133">Transmembrane helix</keyword>
<organism evidence="2 3">
    <name type="scientific">Oceanotoga teriensis</name>
    <dbReference type="NCBI Taxonomy" id="515440"/>
    <lineage>
        <taxon>Bacteria</taxon>
        <taxon>Thermotogati</taxon>
        <taxon>Thermotogota</taxon>
        <taxon>Thermotogae</taxon>
        <taxon>Petrotogales</taxon>
        <taxon>Petrotogaceae</taxon>
        <taxon>Oceanotoga</taxon>
    </lineage>
</organism>
<dbReference type="RefSeq" id="WP_109603923.1">
    <property type="nucleotide sequence ID" value="NZ_JAMHJO010000001.1"/>
</dbReference>
<proteinExistence type="predicted"/>
<keyword evidence="1" id="KW-0812">Transmembrane</keyword>
<dbReference type="EMBL" id="QGGI01000002">
    <property type="protein sequence ID" value="PWJ96306.1"/>
    <property type="molecule type" value="Genomic_DNA"/>
</dbReference>
<feature type="transmembrane region" description="Helical" evidence="1">
    <location>
        <begin position="6"/>
        <end position="25"/>
    </location>
</feature>
<evidence type="ECO:0000256" key="1">
    <source>
        <dbReference type="SAM" id="Phobius"/>
    </source>
</evidence>
<feature type="transmembrane region" description="Helical" evidence="1">
    <location>
        <begin position="49"/>
        <end position="67"/>
    </location>
</feature>
<keyword evidence="3" id="KW-1185">Reference proteome</keyword>
<keyword evidence="1" id="KW-0472">Membrane</keyword>
<dbReference type="AlphaFoldDB" id="A0AA45C8U2"/>
<sequence>MNTILNILFFIAFITFLLSITYFVSSAKELRKGKKEADTLKVKEFDKKGIILISSSIIIFIISYLLGLL</sequence>
<comment type="caution">
    <text evidence="2">The sequence shown here is derived from an EMBL/GenBank/DDBJ whole genome shotgun (WGS) entry which is preliminary data.</text>
</comment>
<gene>
    <name evidence="2" type="ORF">C7380_102224</name>
</gene>
<reference evidence="2 3" key="1">
    <citation type="submission" date="2018-05" db="EMBL/GenBank/DDBJ databases">
        <title>Genomic Encyclopedia of Type Strains, Phase IV (KMG-IV): sequencing the most valuable type-strain genomes for metagenomic binning, comparative biology and taxonomic classification.</title>
        <authorList>
            <person name="Goeker M."/>
        </authorList>
    </citation>
    <scope>NUCLEOTIDE SEQUENCE [LARGE SCALE GENOMIC DNA]</scope>
    <source>
        <strain evidence="2 3">DSM 24906</strain>
    </source>
</reference>
<evidence type="ECO:0000313" key="2">
    <source>
        <dbReference type="EMBL" id="PWJ96306.1"/>
    </source>
</evidence>
<accession>A0AA45C8U2</accession>